<proteinExistence type="predicted"/>
<evidence type="ECO:0000313" key="3">
    <source>
        <dbReference type="Proteomes" id="UP000030752"/>
    </source>
</evidence>
<dbReference type="OrthoDB" id="4160177at2759"/>
<dbReference type="RefSeq" id="XP_008721455.1">
    <property type="nucleotide sequence ID" value="XM_008723233.1"/>
</dbReference>
<name>W2RJG7_CYPE1</name>
<dbReference type="EMBL" id="KB822725">
    <property type="protein sequence ID" value="ETN36637.1"/>
    <property type="molecule type" value="Genomic_DNA"/>
</dbReference>
<feature type="region of interest" description="Disordered" evidence="1">
    <location>
        <begin position="545"/>
        <end position="572"/>
    </location>
</feature>
<feature type="compositionally biased region" description="Polar residues" evidence="1">
    <location>
        <begin position="199"/>
        <end position="213"/>
    </location>
</feature>
<protein>
    <submittedName>
        <fullName evidence="2">Uncharacterized protein</fullName>
    </submittedName>
</protein>
<evidence type="ECO:0000256" key="1">
    <source>
        <dbReference type="SAM" id="MobiDB-lite"/>
    </source>
</evidence>
<feature type="region of interest" description="Disordered" evidence="1">
    <location>
        <begin position="253"/>
        <end position="333"/>
    </location>
</feature>
<feature type="compositionally biased region" description="Acidic residues" evidence="1">
    <location>
        <begin position="54"/>
        <end position="74"/>
    </location>
</feature>
<feature type="region of interest" description="Disordered" evidence="1">
    <location>
        <begin position="188"/>
        <end position="221"/>
    </location>
</feature>
<dbReference type="eggNOG" id="ENOG502RNZP">
    <property type="taxonomic scope" value="Eukaryota"/>
</dbReference>
<feature type="compositionally biased region" description="Polar residues" evidence="1">
    <location>
        <begin position="546"/>
        <end position="560"/>
    </location>
</feature>
<dbReference type="AlphaFoldDB" id="W2RJG7"/>
<organism evidence="2 3">
    <name type="scientific">Cyphellophora europaea (strain CBS 101466)</name>
    <name type="common">Phialophora europaea</name>
    <dbReference type="NCBI Taxonomy" id="1220924"/>
    <lineage>
        <taxon>Eukaryota</taxon>
        <taxon>Fungi</taxon>
        <taxon>Dikarya</taxon>
        <taxon>Ascomycota</taxon>
        <taxon>Pezizomycotina</taxon>
        <taxon>Eurotiomycetes</taxon>
        <taxon>Chaetothyriomycetidae</taxon>
        <taxon>Chaetothyriales</taxon>
        <taxon>Cyphellophoraceae</taxon>
        <taxon>Cyphellophora</taxon>
    </lineage>
</organism>
<dbReference type="InParanoid" id="W2RJG7"/>
<evidence type="ECO:0000313" key="2">
    <source>
        <dbReference type="EMBL" id="ETN36637.1"/>
    </source>
</evidence>
<dbReference type="Proteomes" id="UP000030752">
    <property type="component" value="Unassembled WGS sequence"/>
</dbReference>
<keyword evidence="3" id="KW-1185">Reference proteome</keyword>
<dbReference type="HOGENOM" id="CLU_447604_0_0_1"/>
<feature type="region of interest" description="Disordered" evidence="1">
    <location>
        <begin position="1"/>
        <end position="91"/>
    </location>
</feature>
<dbReference type="VEuPathDB" id="FungiDB:HMPREF1541_08915"/>
<gene>
    <name evidence="2" type="ORF">HMPREF1541_08915</name>
</gene>
<dbReference type="GeneID" id="19976254"/>
<accession>W2RJG7</accession>
<reference evidence="2 3" key="1">
    <citation type="submission" date="2013-03" db="EMBL/GenBank/DDBJ databases">
        <title>The Genome Sequence of Phialophora europaea CBS 101466.</title>
        <authorList>
            <consortium name="The Broad Institute Genomics Platform"/>
            <person name="Cuomo C."/>
            <person name="de Hoog S."/>
            <person name="Gorbushina A."/>
            <person name="Walker B."/>
            <person name="Young S.K."/>
            <person name="Zeng Q."/>
            <person name="Gargeya S."/>
            <person name="Fitzgerald M."/>
            <person name="Haas B."/>
            <person name="Abouelleil A."/>
            <person name="Allen A.W."/>
            <person name="Alvarado L."/>
            <person name="Arachchi H.M."/>
            <person name="Berlin A.M."/>
            <person name="Chapman S.B."/>
            <person name="Gainer-Dewar J."/>
            <person name="Goldberg J."/>
            <person name="Griggs A."/>
            <person name="Gujja S."/>
            <person name="Hansen M."/>
            <person name="Howarth C."/>
            <person name="Imamovic A."/>
            <person name="Ireland A."/>
            <person name="Larimer J."/>
            <person name="McCowan C."/>
            <person name="Murphy C."/>
            <person name="Pearson M."/>
            <person name="Poon T.W."/>
            <person name="Priest M."/>
            <person name="Roberts A."/>
            <person name="Saif S."/>
            <person name="Shea T."/>
            <person name="Sisk P."/>
            <person name="Sykes S."/>
            <person name="Wortman J."/>
            <person name="Nusbaum C."/>
            <person name="Birren B."/>
        </authorList>
    </citation>
    <scope>NUCLEOTIDE SEQUENCE [LARGE SCALE GENOMIC DNA]</scope>
    <source>
        <strain evidence="2 3">CBS 101466</strain>
    </source>
</reference>
<sequence>MAAPRLLKTKDFADDTYQEPTSKRNKKSSKYTATVQQAKRRRKAASPSSSESSDSLDGDDASDEQSEDDDDADDLPAVVAPSRHNMMGGTGRFYDGVPRAGSVESMFGEKGIDLEKQDLPTLEDMRRYEEHLFANVSDDDDAAYAAVEDISDSDEEEINHFEEQQLIADLSEDDELEELDLLNQIDGMSAYGFGDESDATATYPPSSQGSDSASEMGPTRHVHFNVDPAHAFNPSLVDSPTFSRALLPSALPDSGSMGLVGHERAGDESSSEGNGDNYDSDATDDCLPPEAQLQDDDEEEIERPHSPPTPGTAAKQKAECKGPPRGIFIDEGTKTTGILDKTGKIMIITHPHLLGDEFARRYGNSTASSPAVGFEDLLSESDFAEDPNYSNITPASEMDMMLNNGNSIDVNGIVTGTQEAFYPPGFNLGDFAEDFELDLDVGDDLGEDVIKLDDVIQFDDESDDSEAPTSPFFMTPRAPAQNHIFAPSASTVTAFRRHQDSFKTTPSFSRFSELSSPASAINPRKRKSTIESPYASEHYKGVTPVQRMTNSGNTMPSTPDTVRPKRQRLMMA</sequence>